<evidence type="ECO:0000256" key="3">
    <source>
        <dbReference type="ARBA" id="ARBA00001946"/>
    </source>
</evidence>
<evidence type="ECO:0000256" key="10">
    <source>
        <dbReference type="PIRSR" id="PIRSR605511-1"/>
    </source>
</evidence>
<comment type="cofactor">
    <cofactor evidence="2">
        <name>Mn(2+)</name>
        <dbReference type="ChEBI" id="CHEBI:29035"/>
    </cofactor>
</comment>
<comment type="similarity">
    <text evidence="5">Belongs to the SMP-30/CGR1 family.</text>
</comment>
<accession>A0A3A9K9J3</accession>
<feature type="active site" description="Proton donor/acceptor" evidence="10">
    <location>
        <position position="197"/>
    </location>
</feature>
<evidence type="ECO:0000256" key="7">
    <source>
        <dbReference type="ARBA" id="ARBA00022723"/>
    </source>
</evidence>
<evidence type="ECO:0000256" key="4">
    <source>
        <dbReference type="ARBA" id="ARBA00004496"/>
    </source>
</evidence>
<comment type="cofactor">
    <cofactor evidence="11">
        <name>Zn(2+)</name>
        <dbReference type="ChEBI" id="CHEBI:29105"/>
    </cofactor>
    <text evidence="11">Binds 1 divalent metal cation per subunit.</text>
</comment>
<gene>
    <name evidence="13" type="ORF">CR203_15640</name>
</gene>
<name>A0A3A9K9J3_9BACI</name>
<sequence>MDSLELVVDAKAELGEGPFWDERTNQLIWVNINGYSVNFYDPFTRENVGHDVGQHVGAAVVRESGDLLLAMRQGFYTYDIKSKKLIAVHDPEPDKTGNRFNDGKCDPQGRFWAGTMVLEGDSGQANLFKMDTDFSVEKIISGVTISNGLAWDTEKGKMYYIDTPTKKIQSFDFYSETGELTNEQTAVTFAKDVGSPDGMTIDEEGMLWVAFFRGSRVARFNPETGEQLAEIPVPASQVTSCAFGGENMDELYITTARNGLTAEELKEQPHAGGLFRIKLDVKGAPSYKFRG</sequence>
<evidence type="ECO:0000256" key="6">
    <source>
        <dbReference type="ARBA" id="ARBA00022490"/>
    </source>
</evidence>
<evidence type="ECO:0000256" key="2">
    <source>
        <dbReference type="ARBA" id="ARBA00001936"/>
    </source>
</evidence>
<dbReference type="SUPFAM" id="SSF63829">
    <property type="entry name" value="Calcium-dependent phosphotriesterase"/>
    <property type="match status" value="1"/>
</dbReference>
<keyword evidence="6" id="KW-0963">Cytoplasm</keyword>
<dbReference type="FunFam" id="2.120.10.30:FF:000027">
    <property type="entry name" value="Regucalcin homologue"/>
    <property type="match status" value="1"/>
</dbReference>
<dbReference type="PANTHER" id="PTHR10907">
    <property type="entry name" value="REGUCALCIN"/>
    <property type="match status" value="1"/>
</dbReference>
<dbReference type="PANTHER" id="PTHR10907:SF47">
    <property type="entry name" value="REGUCALCIN"/>
    <property type="match status" value="1"/>
</dbReference>
<feature type="domain" description="SMP-30/Gluconolactonase/LRE-like region" evidence="12">
    <location>
        <begin position="14"/>
        <end position="257"/>
    </location>
</feature>
<dbReference type="GO" id="GO:0005737">
    <property type="term" value="C:cytoplasm"/>
    <property type="evidence" value="ECO:0007669"/>
    <property type="project" value="UniProtKB-SubCell"/>
</dbReference>
<proteinExistence type="inferred from homology"/>
<dbReference type="Pfam" id="PF08450">
    <property type="entry name" value="SGL"/>
    <property type="match status" value="1"/>
</dbReference>
<feature type="binding site" evidence="11">
    <location>
        <position position="197"/>
    </location>
    <ligand>
        <name>a divalent metal cation</name>
        <dbReference type="ChEBI" id="CHEBI:60240"/>
    </ligand>
</feature>
<dbReference type="Gene3D" id="2.120.10.30">
    <property type="entry name" value="TolB, C-terminal domain"/>
    <property type="match status" value="1"/>
</dbReference>
<dbReference type="GO" id="GO:0004341">
    <property type="term" value="F:gluconolactonase activity"/>
    <property type="evidence" value="ECO:0007669"/>
    <property type="project" value="TreeGrafter"/>
</dbReference>
<evidence type="ECO:0000313" key="14">
    <source>
        <dbReference type="Proteomes" id="UP000281498"/>
    </source>
</evidence>
<evidence type="ECO:0000256" key="1">
    <source>
        <dbReference type="ARBA" id="ARBA00001913"/>
    </source>
</evidence>
<dbReference type="GO" id="GO:0005509">
    <property type="term" value="F:calcium ion binding"/>
    <property type="evidence" value="ECO:0007669"/>
    <property type="project" value="TreeGrafter"/>
</dbReference>
<dbReference type="EMBL" id="PDOE01000007">
    <property type="protein sequence ID" value="RKL66323.1"/>
    <property type="molecule type" value="Genomic_DNA"/>
</dbReference>
<dbReference type="InterPro" id="IPR011042">
    <property type="entry name" value="6-blade_b-propeller_TolB-like"/>
</dbReference>
<comment type="caution">
    <text evidence="13">The sequence shown here is derived from an EMBL/GenBank/DDBJ whole genome shotgun (WGS) entry which is preliminary data.</text>
</comment>
<dbReference type="InterPro" id="IPR005511">
    <property type="entry name" value="SMP-30"/>
</dbReference>
<dbReference type="AlphaFoldDB" id="A0A3A9K9J3"/>
<keyword evidence="14" id="KW-1185">Reference proteome</keyword>
<feature type="binding site" evidence="11">
    <location>
        <position position="16"/>
    </location>
    <ligand>
        <name>a divalent metal cation</name>
        <dbReference type="ChEBI" id="CHEBI:60240"/>
    </ligand>
</feature>
<reference evidence="13 14" key="1">
    <citation type="submission" date="2017-10" db="EMBL/GenBank/DDBJ databases">
        <title>Bacillus sp. nov., a halophilic bacterium isolated from a Keqin Lake.</title>
        <authorList>
            <person name="Wang H."/>
        </authorList>
    </citation>
    <scope>NUCLEOTIDE SEQUENCE [LARGE SCALE GENOMIC DNA]</scope>
    <source>
        <strain evidence="13 14">KCTC 13187</strain>
    </source>
</reference>
<evidence type="ECO:0000256" key="9">
    <source>
        <dbReference type="ARBA" id="ARBA00022837"/>
    </source>
</evidence>
<evidence type="ECO:0000256" key="5">
    <source>
        <dbReference type="ARBA" id="ARBA00008853"/>
    </source>
</evidence>
<comment type="subcellular location">
    <subcellularLocation>
        <location evidence="4">Cytoplasm</location>
    </subcellularLocation>
</comment>
<organism evidence="13 14">
    <name type="scientific">Salipaludibacillus neizhouensis</name>
    <dbReference type="NCBI Taxonomy" id="885475"/>
    <lineage>
        <taxon>Bacteria</taxon>
        <taxon>Bacillati</taxon>
        <taxon>Bacillota</taxon>
        <taxon>Bacilli</taxon>
        <taxon>Bacillales</taxon>
        <taxon>Bacillaceae</taxon>
    </lineage>
</organism>
<feature type="binding site" evidence="11">
    <location>
        <position position="101"/>
    </location>
    <ligand>
        <name>substrate</name>
    </ligand>
</feature>
<feature type="binding site" evidence="11">
    <location>
        <position position="119"/>
    </location>
    <ligand>
        <name>substrate</name>
    </ligand>
</feature>
<keyword evidence="8" id="KW-0378">Hydrolase</keyword>
<comment type="cofactor">
    <cofactor evidence="3">
        <name>Mg(2+)</name>
        <dbReference type="ChEBI" id="CHEBI:18420"/>
    </cofactor>
</comment>
<dbReference type="RefSeq" id="WP_110939105.1">
    <property type="nucleotide sequence ID" value="NZ_KZ614148.1"/>
</dbReference>
<keyword evidence="11" id="KW-0862">Zinc</keyword>
<evidence type="ECO:0000313" key="13">
    <source>
        <dbReference type="EMBL" id="RKL66323.1"/>
    </source>
</evidence>
<evidence type="ECO:0000256" key="11">
    <source>
        <dbReference type="PIRSR" id="PIRSR605511-2"/>
    </source>
</evidence>
<evidence type="ECO:0000256" key="8">
    <source>
        <dbReference type="ARBA" id="ARBA00022801"/>
    </source>
</evidence>
<keyword evidence="9" id="KW-0106">Calcium</keyword>
<feature type="binding site" evidence="11">
    <location>
        <position position="99"/>
    </location>
    <ligand>
        <name>substrate</name>
    </ligand>
</feature>
<dbReference type="Proteomes" id="UP000281498">
    <property type="component" value="Unassembled WGS sequence"/>
</dbReference>
<keyword evidence="7 11" id="KW-0479">Metal-binding</keyword>
<dbReference type="PRINTS" id="PR01790">
    <property type="entry name" value="SMP30FAMILY"/>
</dbReference>
<dbReference type="InterPro" id="IPR013658">
    <property type="entry name" value="SGL"/>
</dbReference>
<dbReference type="OrthoDB" id="2633250at2"/>
<protein>
    <submittedName>
        <fullName evidence="13">SMP-30/gluconolaconase/LRE domain protein</fullName>
    </submittedName>
</protein>
<dbReference type="GO" id="GO:0019853">
    <property type="term" value="P:L-ascorbic acid biosynthetic process"/>
    <property type="evidence" value="ECO:0007669"/>
    <property type="project" value="TreeGrafter"/>
</dbReference>
<evidence type="ECO:0000259" key="12">
    <source>
        <dbReference type="Pfam" id="PF08450"/>
    </source>
</evidence>
<comment type="cofactor">
    <cofactor evidence="1">
        <name>Ca(2+)</name>
        <dbReference type="ChEBI" id="CHEBI:29108"/>
    </cofactor>
</comment>
<feature type="binding site" evidence="11">
    <location>
        <position position="147"/>
    </location>
    <ligand>
        <name>a divalent metal cation</name>
        <dbReference type="ChEBI" id="CHEBI:60240"/>
    </ligand>
</feature>